<evidence type="ECO:0000256" key="2">
    <source>
        <dbReference type="SAM" id="MobiDB-lite"/>
    </source>
</evidence>
<feature type="region of interest" description="Disordered" evidence="2">
    <location>
        <begin position="273"/>
        <end position="304"/>
    </location>
</feature>
<accession>S5YRD6</accession>
<reference evidence="3 4" key="1">
    <citation type="journal article" date="2014" name="BMC Genomics">
        <title>Architecture and functions of a multipartite genome of the methylotrophic bacterium Paracoccus aminophilus JCM 7686, containing primary and secondary chromids.</title>
        <authorList>
            <person name="Dziewit L."/>
            <person name="Czarnecki J."/>
            <person name="Wibberg D."/>
            <person name="Radlinska M."/>
            <person name="Mrozek P."/>
            <person name="Szymczak M."/>
            <person name="Schluter A."/>
            <person name="Puhler A."/>
            <person name="Bartosik D."/>
        </authorList>
    </citation>
    <scope>NUCLEOTIDE SEQUENCE [LARGE SCALE GENOMIC DNA]</scope>
    <source>
        <strain evidence="3">JCM 7686</strain>
    </source>
</reference>
<dbReference type="KEGG" id="pami:JCM7686_0722"/>
<dbReference type="AlphaFoldDB" id="S5YRD6"/>
<dbReference type="STRING" id="1367847.JCM7686_0722"/>
<proteinExistence type="predicted"/>
<dbReference type="eggNOG" id="ENOG503013Z">
    <property type="taxonomic scope" value="Bacteria"/>
</dbReference>
<dbReference type="EMBL" id="CP006650">
    <property type="protein sequence ID" value="AGT07831.1"/>
    <property type="molecule type" value="Genomic_DNA"/>
</dbReference>
<evidence type="ECO:0000256" key="1">
    <source>
        <dbReference type="SAM" id="Coils"/>
    </source>
</evidence>
<gene>
    <name evidence="3" type="ORF">JCM7686_0722</name>
</gene>
<evidence type="ECO:0000313" key="3">
    <source>
        <dbReference type="EMBL" id="AGT07831.1"/>
    </source>
</evidence>
<keyword evidence="1" id="KW-0175">Coiled coil</keyword>
<feature type="coiled-coil region" evidence="1">
    <location>
        <begin position="175"/>
        <end position="202"/>
    </location>
</feature>
<feature type="region of interest" description="Disordered" evidence="2">
    <location>
        <begin position="35"/>
        <end position="94"/>
    </location>
</feature>
<protein>
    <submittedName>
        <fullName evidence="3">Uncharacterized protein</fullName>
    </submittedName>
</protein>
<organism evidence="3 4">
    <name type="scientific">Paracoccus aminophilus JCM 7686</name>
    <dbReference type="NCBI Taxonomy" id="1367847"/>
    <lineage>
        <taxon>Bacteria</taxon>
        <taxon>Pseudomonadati</taxon>
        <taxon>Pseudomonadota</taxon>
        <taxon>Alphaproteobacteria</taxon>
        <taxon>Rhodobacterales</taxon>
        <taxon>Paracoccaceae</taxon>
        <taxon>Paracoccus</taxon>
    </lineage>
</organism>
<name>S5YRD6_PARAH</name>
<keyword evidence="4" id="KW-1185">Reference proteome</keyword>
<dbReference type="Proteomes" id="UP000015480">
    <property type="component" value="Chromosome"/>
</dbReference>
<feature type="region of interest" description="Disordered" evidence="2">
    <location>
        <begin position="127"/>
        <end position="149"/>
    </location>
</feature>
<feature type="compositionally biased region" description="Basic and acidic residues" evidence="2">
    <location>
        <begin position="35"/>
        <end position="56"/>
    </location>
</feature>
<evidence type="ECO:0000313" key="4">
    <source>
        <dbReference type="Proteomes" id="UP000015480"/>
    </source>
</evidence>
<dbReference type="HOGENOM" id="CLU_914808_0_0_5"/>
<dbReference type="PATRIC" id="fig|1367847.3.peg.673"/>
<sequence>MSRAPVVLVAQKGLEHSRSNGVELAKALMTKVDAMTDRSETDRLLSDTGEDREPRLGSRPAQDEPFAFGSPYESRRIPPSGDVSPDGSRIWPQPSTTSKLLVWGGMGIAAAALTAGAVIAGRHVGEMIRGEDKPQPRAPRPNPARPDEVRMATLAPRYAELSPAERDALRNRNRQREYEEELRIARARAEAAERALEAERGRPRPSRRRRADFMREVERNTRHLSGSVDSAMGSFGAAFSGFRAVATQAAGLVSEFGTAAKLIRGMMGDVMASKDDRPAEKASEKAADQKDSAAKETDRREHRL</sequence>